<evidence type="ECO:0000313" key="3">
    <source>
        <dbReference type="Proteomes" id="UP000728185"/>
    </source>
</evidence>
<feature type="region of interest" description="Disordered" evidence="1">
    <location>
        <begin position="575"/>
        <end position="636"/>
    </location>
</feature>
<evidence type="ECO:0000256" key="1">
    <source>
        <dbReference type="SAM" id="MobiDB-lite"/>
    </source>
</evidence>
<feature type="region of interest" description="Disordered" evidence="1">
    <location>
        <begin position="132"/>
        <end position="182"/>
    </location>
</feature>
<comment type="caution">
    <text evidence="2">The sequence shown here is derived from an EMBL/GenBank/DDBJ whole genome shotgun (WGS) entry which is preliminary data.</text>
</comment>
<feature type="compositionally biased region" description="Low complexity" evidence="1">
    <location>
        <begin position="482"/>
        <end position="500"/>
    </location>
</feature>
<dbReference type="EMBL" id="LUCM01002532">
    <property type="protein sequence ID" value="KAA0197207.1"/>
    <property type="molecule type" value="Genomic_DNA"/>
</dbReference>
<feature type="region of interest" description="Disordered" evidence="1">
    <location>
        <begin position="354"/>
        <end position="399"/>
    </location>
</feature>
<feature type="compositionally biased region" description="Basic and acidic residues" evidence="1">
    <location>
        <begin position="603"/>
        <end position="630"/>
    </location>
</feature>
<organism evidence="2 3">
    <name type="scientific">Fasciolopsis buskii</name>
    <dbReference type="NCBI Taxonomy" id="27845"/>
    <lineage>
        <taxon>Eukaryota</taxon>
        <taxon>Metazoa</taxon>
        <taxon>Spiralia</taxon>
        <taxon>Lophotrochozoa</taxon>
        <taxon>Platyhelminthes</taxon>
        <taxon>Trematoda</taxon>
        <taxon>Digenea</taxon>
        <taxon>Plagiorchiida</taxon>
        <taxon>Echinostomata</taxon>
        <taxon>Echinostomatoidea</taxon>
        <taxon>Fasciolidae</taxon>
        <taxon>Fasciolopsis</taxon>
    </lineage>
</organism>
<feature type="compositionally biased region" description="Polar residues" evidence="1">
    <location>
        <begin position="359"/>
        <end position="376"/>
    </location>
</feature>
<dbReference type="Proteomes" id="UP000728185">
    <property type="component" value="Unassembled WGS sequence"/>
</dbReference>
<proteinExistence type="predicted"/>
<reference evidence="2" key="1">
    <citation type="submission" date="2019-05" db="EMBL/GenBank/DDBJ databases">
        <title>Annotation for the trematode Fasciolopsis buski.</title>
        <authorList>
            <person name="Choi Y.-J."/>
        </authorList>
    </citation>
    <scope>NUCLEOTIDE SEQUENCE</scope>
    <source>
        <strain evidence="2">HT</strain>
        <tissue evidence="2">Whole worm</tissue>
    </source>
</reference>
<feature type="compositionally biased region" description="Polar residues" evidence="1">
    <location>
        <begin position="579"/>
        <end position="591"/>
    </location>
</feature>
<feature type="region of interest" description="Disordered" evidence="1">
    <location>
        <begin position="444"/>
        <end position="530"/>
    </location>
</feature>
<evidence type="ECO:0000313" key="2">
    <source>
        <dbReference type="EMBL" id="KAA0197207.1"/>
    </source>
</evidence>
<dbReference type="OrthoDB" id="5914531at2759"/>
<accession>A0A8E0RYT7</accession>
<gene>
    <name evidence="2" type="ORF">FBUS_05146</name>
</gene>
<protein>
    <submittedName>
        <fullName evidence="2">Uncharacterized protein</fullName>
    </submittedName>
</protein>
<name>A0A8E0RYT7_9TREM</name>
<feature type="compositionally biased region" description="Polar residues" evidence="1">
    <location>
        <begin position="444"/>
        <end position="477"/>
    </location>
</feature>
<feature type="compositionally biased region" description="Acidic residues" evidence="1">
    <location>
        <begin position="133"/>
        <end position="146"/>
    </location>
</feature>
<sequence>MPETSSTLCSPIPIVTSNNNKPMLTRHSGTPVLVVPNWRTTLTAHPVRGDVPRLTRLAAQSSSNRSEIPSQVQQHSLVPSIRVNFLPAFVPRVNRYSKIYNVRQSMPHLSSRRNINSPITVWARCPSPPPCIPEEDEYELDDDDGEDKGGGNNQKNKRSTPKMTRAPSPVDPKLKSPSAVRKRPSICAGSIGNISSSLGPQVRSTPNLLSRGVYWPDTPVTSFETGPYGHRLGILTTPSDSDRIGMYKTKENYDHYWFGSGSDLLLLQSLSTANSPLVPASNVDCYDPYYDNAPVVVYSNVRIPVSAPHSSQSSVIDDAQRVSSRTTTVGQCKTVPERHEVNGKTPVRQLIKLSEQKDSLSSGPGVTNKTRSTTPGKTPRSASPAAPLTGTQGQLGFVDAPRGNSVIVHHPTSPFARVPRGTISPHSTVCGTNTSTAATVATETQNPTLPGQSVEPRSNSGQNSSAKLSSNQTNASDTGVCRTASSTTRSLSTSGTSGPTIWKKSGPNSSTGDANSAGPRPRVNTSDAQPTYEEAWDLKMARQLGFGISRLTPVQSPLAVPGVLSNSLNPESRLAPVTSAKQATTESPVNGSSSSSSSSSARNHGERNQRSGLKFHENRLFDQRPTKSKNDLSNAQTSSAGMEYDYAYNGSWSMGVKLNLCLAMSGASEASREAPTLTPNPALLLPYGPHVPVGNTNKADPVHAPGPAPQVPAHQTQSMHLNGSTLPNTVESGLTGMRPKRSESSVPKTTTIGTVLRPDMEIDNASTDSCDDSWEARHGRVVSELTSEFTNSAHRSVCHFSLD</sequence>
<keyword evidence="3" id="KW-1185">Reference proteome</keyword>
<dbReference type="AlphaFoldDB" id="A0A8E0RYT7"/>